<gene>
    <name evidence="6" type="ORF">C1H84_12760</name>
</gene>
<dbReference type="RefSeq" id="WP_113607568.1">
    <property type="nucleotide sequence ID" value="NZ_POAF01000006.1"/>
</dbReference>
<dbReference type="InterPro" id="IPR036388">
    <property type="entry name" value="WH-like_DNA-bd_sf"/>
</dbReference>
<dbReference type="PRINTS" id="PR00039">
    <property type="entry name" value="HTHLYSR"/>
</dbReference>
<organism evidence="6 7">
    <name type="scientific">Glutamicibacter soli</name>
    <dbReference type="NCBI Taxonomy" id="453836"/>
    <lineage>
        <taxon>Bacteria</taxon>
        <taxon>Bacillati</taxon>
        <taxon>Actinomycetota</taxon>
        <taxon>Actinomycetes</taxon>
        <taxon>Micrococcales</taxon>
        <taxon>Micrococcaceae</taxon>
        <taxon>Glutamicibacter</taxon>
    </lineage>
</organism>
<evidence type="ECO:0000259" key="5">
    <source>
        <dbReference type="PROSITE" id="PS50931"/>
    </source>
</evidence>
<dbReference type="Pfam" id="PF00126">
    <property type="entry name" value="HTH_1"/>
    <property type="match status" value="1"/>
</dbReference>
<sequence>MELRQLQYFLVVAEHLHFGRAADSLRMSQPPLTVAIKKLEQELGVRLFSRTTRSVELTPAGRAYRDRISPLLADLERANHELTEAGLGLRGRIAVGFVSSASYAALPGAIRLFRELRPSVDLALRPLTTDEQVDQLLDGKLDLGILRDPAPVPGLVLTEVLAEPLVAVIQADHRLAGQAELEIEQLLGEDFVLFPYKFMNGFYTLVHSLFEGFSPPRIVERAIHQETILGLVASGLGVSILPASVSRFQMPEVVFRPIAGNPRSALYSAASSDNPAADVFLRCLKEAAGTT</sequence>
<keyword evidence="2" id="KW-0805">Transcription regulation</keyword>
<protein>
    <submittedName>
        <fullName evidence="6">LysR family transcriptional regulator</fullName>
    </submittedName>
</protein>
<feature type="domain" description="HTH lysR-type" evidence="5">
    <location>
        <begin position="1"/>
        <end position="58"/>
    </location>
</feature>
<dbReference type="PANTHER" id="PTHR30346:SF17">
    <property type="entry name" value="LYSR FAMILY TRANSCRIPTIONAL REGULATOR"/>
    <property type="match status" value="1"/>
</dbReference>
<dbReference type="GO" id="GO:0003700">
    <property type="term" value="F:DNA-binding transcription factor activity"/>
    <property type="evidence" value="ECO:0007669"/>
    <property type="project" value="InterPro"/>
</dbReference>
<evidence type="ECO:0000256" key="3">
    <source>
        <dbReference type="ARBA" id="ARBA00023125"/>
    </source>
</evidence>
<proteinExistence type="inferred from homology"/>
<dbReference type="PROSITE" id="PS50931">
    <property type="entry name" value="HTH_LYSR"/>
    <property type="match status" value="1"/>
</dbReference>
<reference evidence="6 7" key="1">
    <citation type="submission" date="2018-01" db="EMBL/GenBank/DDBJ databases">
        <title>Glutamicibacter soli strain NHPC-3 Whole genome sequence and assembly.</title>
        <authorList>
            <person name="Choudhury P."/>
            <person name="Gupta D."/>
            <person name="Sengupta K."/>
            <person name="Jawed A."/>
            <person name="Sultana N."/>
            <person name="Saha P."/>
        </authorList>
    </citation>
    <scope>NUCLEOTIDE SEQUENCE [LARGE SCALE GENOMIC DNA]</scope>
    <source>
        <strain evidence="6 7">NHPC-3</strain>
    </source>
</reference>
<evidence type="ECO:0000313" key="7">
    <source>
        <dbReference type="Proteomes" id="UP000252167"/>
    </source>
</evidence>
<keyword evidence="7" id="KW-1185">Reference proteome</keyword>
<evidence type="ECO:0000256" key="4">
    <source>
        <dbReference type="ARBA" id="ARBA00023163"/>
    </source>
</evidence>
<dbReference type="EMBL" id="POAF01000006">
    <property type="protein sequence ID" value="RBM00001.1"/>
    <property type="molecule type" value="Genomic_DNA"/>
</dbReference>
<dbReference type="GO" id="GO:0032993">
    <property type="term" value="C:protein-DNA complex"/>
    <property type="evidence" value="ECO:0007669"/>
    <property type="project" value="TreeGrafter"/>
</dbReference>
<evidence type="ECO:0000256" key="2">
    <source>
        <dbReference type="ARBA" id="ARBA00023015"/>
    </source>
</evidence>
<keyword evidence="3" id="KW-0238">DNA-binding</keyword>
<dbReference type="PANTHER" id="PTHR30346">
    <property type="entry name" value="TRANSCRIPTIONAL DUAL REGULATOR HCAR-RELATED"/>
    <property type="match status" value="1"/>
</dbReference>
<accession>A0A365YBD4</accession>
<name>A0A365YBD4_9MICC</name>
<comment type="similarity">
    <text evidence="1">Belongs to the LysR transcriptional regulatory family.</text>
</comment>
<keyword evidence="4" id="KW-0804">Transcription</keyword>
<dbReference type="CDD" id="cd08414">
    <property type="entry name" value="PBP2_LTTR_aromatics_like"/>
    <property type="match status" value="1"/>
</dbReference>
<evidence type="ECO:0000313" key="6">
    <source>
        <dbReference type="EMBL" id="RBM00001.1"/>
    </source>
</evidence>
<comment type="caution">
    <text evidence="6">The sequence shown here is derived from an EMBL/GenBank/DDBJ whole genome shotgun (WGS) entry which is preliminary data.</text>
</comment>
<dbReference type="FunFam" id="1.10.10.10:FF:000001">
    <property type="entry name" value="LysR family transcriptional regulator"/>
    <property type="match status" value="1"/>
</dbReference>
<dbReference type="InterPro" id="IPR036390">
    <property type="entry name" value="WH_DNA-bd_sf"/>
</dbReference>
<dbReference type="InterPro" id="IPR000847">
    <property type="entry name" value="LysR_HTH_N"/>
</dbReference>
<dbReference type="InterPro" id="IPR005119">
    <property type="entry name" value="LysR_subst-bd"/>
</dbReference>
<dbReference type="SUPFAM" id="SSF53850">
    <property type="entry name" value="Periplasmic binding protein-like II"/>
    <property type="match status" value="1"/>
</dbReference>
<dbReference type="Proteomes" id="UP000252167">
    <property type="component" value="Unassembled WGS sequence"/>
</dbReference>
<dbReference type="AlphaFoldDB" id="A0A365YBD4"/>
<dbReference type="Gene3D" id="3.40.190.10">
    <property type="entry name" value="Periplasmic binding protein-like II"/>
    <property type="match status" value="2"/>
</dbReference>
<dbReference type="Pfam" id="PF03466">
    <property type="entry name" value="LysR_substrate"/>
    <property type="match status" value="1"/>
</dbReference>
<dbReference type="Gene3D" id="1.10.10.10">
    <property type="entry name" value="Winged helix-like DNA-binding domain superfamily/Winged helix DNA-binding domain"/>
    <property type="match status" value="1"/>
</dbReference>
<dbReference type="SUPFAM" id="SSF46785">
    <property type="entry name" value="Winged helix' DNA-binding domain"/>
    <property type="match status" value="1"/>
</dbReference>
<evidence type="ECO:0000256" key="1">
    <source>
        <dbReference type="ARBA" id="ARBA00009437"/>
    </source>
</evidence>
<dbReference type="GO" id="GO:0003677">
    <property type="term" value="F:DNA binding"/>
    <property type="evidence" value="ECO:0007669"/>
    <property type="project" value="UniProtKB-KW"/>
</dbReference>